<name>A0ABX1P730_9CYAN</name>
<protein>
    <recommendedName>
        <fullName evidence="3">CopG-like ribbon-helix-helix domain-containing protein</fullName>
    </recommendedName>
</protein>
<proteinExistence type="predicted"/>
<dbReference type="Proteomes" id="UP000718564">
    <property type="component" value="Unassembled WGS sequence"/>
</dbReference>
<evidence type="ECO:0000313" key="2">
    <source>
        <dbReference type="Proteomes" id="UP000718564"/>
    </source>
</evidence>
<gene>
    <name evidence="1" type="ORF">DP116_12335</name>
</gene>
<dbReference type="EMBL" id="QMEB01000081">
    <property type="protein sequence ID" value="NMG20200.1"/>
    <property type="molecule type" value="Genomic_DNA"/>
</dbReference>
<comment type="caution">
    <text evidence="1">The sequence shown here is derived from an EMBL/GenBank/DDBJ whole genome shotgun (WGS) entry which is preliminary data.</text>
</comment>
<sequence length="109" mass="11921">MAKTPSSTKSESVTLRIPNEVFDQILNYAAANTKGNRSVAIVELINMGLVVAKQSTQTSLTAQQSMKQKDLSEAVTLLKSQMNQLTQLLQETVVQRLTVLETELGELNA</sequence>
<organism evidence="1 2">
    <name type="scientific">Brasilonema bromeliae SPC951</name>
    <dbReference type="NCBI Taxonomy" id="385972"/>
    <lineage>
        <taxon>Bacteria</taxon>
        <taxon>Bacillati</taxon>
        <taxon>Cyanobacteriota</taxon>
        <taxon>Cyanophyceae</taxon>
        <taxon>Nostocales</taxon>
        <taxon>Scytonemataceae</taxon>
        <taxon>Brasilonema</taxon>
        <taxon>Bromeliae group (in: Brasilonema)</taxon>
    </lineage>
</organism>
<reference evidence="1 2" key="1">
    <citation type="submission" date="2018-06" db="EMBL/GenBank/DDBJ databases">
        <title>Comparative genomics of Brasilonema spp. strains.</title>
        <authorList>
            <person name="Alvarenga D.O."/>
            <person name="Fiore M.F."/>
            <person name="Varani A.M."/>
        </authorList>
    </citation>
    <scope>NUCLEOTIDE SEQUENCE [LARGE SCALE GENOMIC DNA]</scope>
    <source>
        <strain evidence="1 2">SPC951</strain>
    </source>
</reference>
<dbReference type="RefSeq" id="WP_169155467.1">
    <property type="nucleotide sequence ID" value="NZ_CAWPJE010000061.1"/>
</dbReference>
<evidence type="ECO:0008006" key="3">
    <source>
        <dbReference type="Google" id="ProtNLM"/>
    </source>
</evidence>
<evidence type="ECO:0000313" key="1">
    <source>
        <dbReference type="EMBL" id="NMG20200.1"/>
    </source>
</evidence>
<accession>A0ABX1P730</accession>
<keyword evidence="2" id="KW-1185">Reference proteome</keyword>